<dbReference type="Proteomes" id="UP000292702">
    <property type="component" value="Unassembled WGS sequence"/>
</dbReference>
<evidence type="ECO:0000256" key="1">
    <source>
        <dbReference type="SAM" id="Phobius"/>
    </source>
</evidence>
<feature type="transmembrane region" description="Helical" evidence="1">
    <location>
        <begin position="141"/>
        <end position="162"/>
    </location>
</feature>
<keyword evidence="1" id="KW-0812">Transmembrane</keyword>
<gene>
    <name evidence="2" type="ORF">EIP91_006617</name>
</gene>
<organism evidence="2 3">
    <name type="scientific">Steccherinum ochraceum</name>
    <dbReference type="NCBI Taxonomy" id="92696"/>
    <lineage>
        <taxon>Eukaryota</taxon>
        <taxon>Fungi</taxon>
        <taxon>Dikarya</taxon>
        <taxon>Basidiomycota</taxon>
        <taxon>Agaricomycotina</taxon>
        <taxon>Agaricomycetes</taxon>
        <taxon>Polyporales</taxon>
        <taxon>Steccherinaceae</taxon>
        <taxon>Steccherinum</taxon>
    </lineage>
</organism>
<dbReference type="AlphaFoldDB" id="A0A4R0R860"/>
<comment type="caution">
    <text evidence="2">The sequence shown here is derived from an EMBL/GenBank/DDBJ whole genome shotgun (WGS) entry which is preliminary data.</text>
</comment>
<keyword evidence="3" id="KW-1185">Reference proteome</keyword>
<dbReference type="EMBL" id="RWJN01000356">
    <property type="protein sequence ID" value="TCD62633.1"/>
    <property type="molecule type" value="Genomic_DNA"/>
</dbReference>
<name>A0A4R0R860_9APHY</name>
<reference evidence="2 3" key="1">
    <citation type="submission" date="2018-11" db="EMBL/GenBank/DDBJ databases">
        <title>Genome assembly of Steccherinum ochraceum LE-BIN_3174, the white-rot fungus of the Steccherinaceae family (The Residual Polyporoid clade, Polyporales, Basidiomycota).</title>
        <authorList>
            <person name="Fedorova T.V."/>
            <person name="Glazunova O.A."/>
            <person name="Landesman E.O."/>
            <person name="Moiseenko K.V."/>
            <person name="Psurtseva N.V."/>
            <person name="Savinova O.S."/>
            <person name="Shakhova N.V."/>
            <person name="Tyazhelova T.V."/>
            <person name="Vasina D.V."/>
        </authorList>
    </citation>
    <scope>NUCLEOTIDE SEQUENCE [LARGE SCALE GENOMIC DNA]</scope>
    <source>
        <strain evidence="2 3">LE-BIN_3174</strain>
    </source>
</reference>
<protein>
    <submittedName>
        <fullName evidence="2">Uncharacterized protein</fullName>
    </submittedName>
</protein>
<evidence type="ECO:0000313" key="3">
    <source>
        <dbReference type="Proteomes" id="UP000292702"/>
    </source>
</evidence>
<dbReference type="OrthoDB" id="10259742at2759"/>
<keyword evidence="1" id="KW-0472">Membrane</keyword>
<accession>A0A4R0R860</accession>
<feature type="transmembrane region" description="Helical" evidence="1">
    <location>
        <begin position="174"/>
        <end position="194"/>
    </location>
</feature>
<proteinExistence type="predicted"/>
<feature type="transmembrane region" description="Helical" evidence="1">
    <location>
        <begin position="21"/>
        <end position="46"/>
    </location>
</feature>
<keyword evidence="1" id="KW-1133">Transmembrane helix</keyword>
<sequence length="251" mass="27577">MWIAHYAQGLIAKPFAPRVPLIVLALAGAAPDAAFFLMQFVGIETFNFDKTLVKKGCFPYTNDYPYSHSLVGMAAVGVAIALFYKMFARVYASPKDLAVIVATSASHFLLEWPSHREDIQIIPHDDKALGASLFDSPSATFIIEITIFLLGFGIYASFAPMATQAGFRNNPGRVQMTFLFMVVQQAMFCFGSAPTLETRWVHGPLFLAEILWSCWLLGKLDAQSAGAIPDMSHLKLSAQEKTITVDSAKKD</sequence>
<feature type="transmembrane region" description="Helical" evidence="1">
    <location>
        <begin position="66"/>
        <end position="84"/>
    </location>
</feature>
<evidence type="ECO:0000313" key="2">
    <source>
        <dbReference type="EMBL" id="TCD62633.1"/>
    </source>
</evidence>